<dbReference type="GO" id="GO:0005886">
    <property type="term" value="C:plasma membrane"/>
    <property type="evidence" value="ECO:0007669"/>
    <property type="project" value="UniProtKB-SubCell"/>
</dbReference>
<evidence type="ECO:0000256" key="3">
    <source>
        <dbReference type="ARBA" id="ARBA00022475"/>
    </source>
</evidence>
<dbReference type="PANTHER" id="PTHR30465">
    <property type="entry name" value="INNER MEMBRANE ABC TRANSPORTER"/>
    <property type="match status" value="1"/>
</dbReference>
<comment type="similarity">
    <text evidence="7">Belongs to the binding-protein-dependent transport system permease family.</text>
</comment>
<feature type="transmembrane region" description="Helical" evidence="7">
    <location>
        <begin position="186"/>
        <end position="207"/>
    </location>
</feature>
<evidence type="ECO:0000256" key="4">
    <source>
        <dbReference type="ARBA" id="ARBA00022692"/>
    </source>
</evidence>
<feature type="domain" description="ABC transmembrane type-1" evidence="8">
    <location>
        <begin position="93"/>
        <end position="312"/>
    </location>
</feature>
<proteinExistence type="inferred from homology"/>
<evidence type="ECO:0000256" key="1">
    <source>
        <dbReference type="ARBA" id="ARBA00004651"/>
    </source>
</evidence>
<evidence type="ECO:0000256" key="6">
    <source>
        <dbReference type="ARBA" id="ARBA00023136"/>
    </source>
</evidence>
<feature type="transmembrane region" description="Helical" evidence="7">
    <location>
        <begin position="244"/>
        <end position="271"/>
    </location>
</feature>
<reference evidence="9 10" key="1">
    <citation type="submission" date="2019-06" db="EMBL/GenBank/DDBJ databases">
        <title>Sequencing the genomes of 1000 actinobacteria strains.</title>
        <authorList>
            <person name="Klenk H.-P."/>
        </authorList>
    </citation>
    <scope>NUCLEOTIDE SEQUENCE [LARGE SCALE GENOMIC DNA]</scope>
    <source>
        <strain evidence="9 10">DSM 21947</strain>
    </source>
</reference>
<keyword evidence="6 7" id="KW-0472">Membrane</keyword>
<evidence type="ECO:0000256" key="7">
    <source>
        <dbReference type="RuleBase" id="RU363032"/>
    </source>
</evidence>
<dbReference type="InterPro" id="IPR000515">
    <property type="entry name" value="MetI-like"/>
</dbReference>
<dbReference type="CDD" id="cd06261">
    <property type="entry name" value="TM_PBP2"/>
    <property type="match status" value="1"/>
</dbReference>
<gene>
    <name evidence="9" type="ORF">FB472_1491</name>
</gene>
<dbReference type="PANTHER" id="PTHR30465:SF0">
    <property type="entry name" value="OLIGOPEPTIDE TRANSPORT SYSTEM PERMEASE PROTEIN APPB"/>
    <property type="match status" value="1"/>
</dbReference>
<keyword evidence="3" id="KW-1003">Cell membrane</keyword>
<feature type="transmembrane region" description="Helical" evidence="7">
    <location>
        <begin position="291"/>
        <end position="315"/>
    </location>
</feature>
<comment type="subcellular location">
    <subcellularLocation>
        <location evidence="1 7">Cell membrane</location>
        <topology evidence="1 7">Multi-pass membrane protein</topology>
    </subcellularLocation>
</comment>
<dbReference type="GO" id="GO:0055085">
    <property type="term" value="P:transmembrane transport"/>
    <property type="evidence" value="ECO:0007669"/>
    <property type="project" value="InterPro"/>
</dbReference>
<dbReference type="AlphaFoldDB" id="A0A8H2K4B1"/>
<evidence type="ECO:0000313" key="9">
    <source>
        <dbReference type="EMBL" id="TQO19890.1"/>
    </source>
</evidence>
<evidence type="ECO:0000256" key="2">
    <source>
        <dbReference type="ARBA" id="ARBA00022448"/>
    </source>
</evidence>
<keyword evidence="4 7" id="KW-0812">Transmembrane</keyword>
<dbReference type="PROSITE" id="PS50928">
    <property type="entry name" value="ABC_TM1"/>
    <property type="match status" value="1"/>
</dbReference>
<name>A0A8H2K4B1_9MICO</name>
<dbReference type="Proteomes" id="UP000316560">
    <property type="component" value="Unassembled WGS sequence"/>
</dbReference>
<organism evidence="9 10">
    <name type="scientific">Rhodoglobus vestalii</name>
    <dbReference type="NCBI Taxonomy" id="193384"/>
    <lineage>
        <taxon>Bacteria</taxon>
        <taxon>Bacillati</taxon>
        <taxon>Actinomycetota</taxon>
        <taxon>Actinomycetes</taxon>
        <taxon>Micrococcales</taxon>
        <taxon>Microbacteriaceae</taxon>
        <taxon>Rhodoglobus</taxon>
    </lineage>
</organism>
<feature type="transmembrane region" description="Helical" evidence="7">
    <location>
        <begin position="7"/>
        <end position="26"/>
    </location>
</feature>
<feature type="transmembrane region" description="Helical" evidence="7">
    <location>
        <begin position="140"/>
        <end position="166"/>
    </location>
</feature>
<feature type="transmembrane region" description="Helical" evidence="7">
    <location>
        <begin position="99"/>
        <end position="119"/>
    </location>
</feature>
<protein>
    <submittedName>
        <fullName evidence="9">Peptide/nickel transport system permease protein</fullName>
    </submittedName>
</protein>
<dbReference type="InterPro" id="IPR035906">
    <property type="entry name" value="MetI-like_sf"/>
</dbReference>
<keyword evidence="5 7" id="KW-1133">Transmembrane helix</keyword>
<dbReference type="Gene3D" id="1.10.3720.10">
    <property type="entry name" value="MetI-like"/>
    <property type="match status" value="1"/>
</dbReference>
<sequence>MRRFAGWMLMIVVATNLTYFLAWGFLDPRNNYVGRRPPLSEDQIVQLLQPRDLSDTVPLFERWWSWFSGIIFRWDWGVSPVGQSVNEQVAYRMWVSAELVLGATVIATVLGIALGVYTASRQYKLADRIGQATSIVTMNINIVVAALGIVLLAIGFNNMVGTTVFFVTGSASPDVTGFFPTIIDALQHLILPTIALVIIGYAGTHFLQRSLLLDNINADYVRTARAKGLTKAQAIRKHALRTSLIPVATQVAFTIPTVFMGAILTESIFGWNGMGRYFLETIAKNDIHGTVAIAAFGAVLTAIGALLADIAVVVLDPRVRVS</sequence>
<evidence type="ECO:0000259" key="8">
    <source>
        <dbReference type="PROSITE" id="PS50928"/>
    </source>
</evidence>
<keyword evidence="2 7" id="KW-0813">Transport</keyword>
<dbReference type="SUPFAM" id="SSF161098">
    <property type="entry name" value="MetI-like"/>
    <property type="match status" value="1"/>
</dbReference>
<keyword evidence="10" id="KW-1185">Reference proteome</keyword>
<comment type="caution">
    <text evidence="9">The sequence shown here is derived from an EMBL/GenBank/DDBJ whole genome shotgun (WGS) entry which is preliminary data.</text>
</comment>
<dbReference type="Pfam" id="PF00528">
    <property type="entry name" value="BPD_transp_1"/>
    <property type="match status" value="1"/>
</dbReference>
<accession>A0A8H2K4B1</accession>
<dbReference type="EMBL" id="VFRA01000001">
    <property type="protein sequence ID" value="TQO19890.1"/>
    <property type="molecule type" value="Genomic_DNA"/>
</dbReference>
<evidence type="ECO:0000256" key="5">
    <source>
        <dbReference type="ARBA" id="ARBA00022989"/>
    </source>
</evidence>
<evidence type="ECO:0000313" key="10">
    <source>
        <dbReference type="Proteomes" id="UP000316560"/>
    </source>
</evidence>